<dbReference type="GO" id="GO:0047408">
    <property type="term" value="F:alkenylglycerophosphocholine hydrolase activity"/>
    <property type="evidence" value="ECO:0007669"/>
    <property type="project" value="UniProtKB-EC"/>
</dbReference>
<comment type="subcellular location">
    <subcellularLocation>
        <location evidence="1">Membrane</location>
        <topology evidence="1">Multi-pass membrane protein</topology>
    </subcellularLocation>
</comment>
<evidence type="ECO:0000256" key="9">
    <source>
        <dbReference type="SAM" id="MobiDB-lite"/>
    </source>
</evidence>
<dbReference type="Pfam" id="PF07947">
    <property type="entry name" value="YhhN"/>
    <property type="match status" value="1"/>
</dbReference>
<feature type="transmembrane region" description="Helical" evidence="10">
    <location>
        <begin position="56"/>
        <end position="72"/>
    </location>
</feature>
<feature type="compositionally biased region" description="Gly residues" evidence="9">
    <location>
        <begin position="493"/>
        <end position="502"/>
    </location>
</feature>
<comment type="catalytic activity">
    <reaction evidence="8">
        <text>a 1-O-(1Z-alkenyl)-sn-glycero-3-phosphocholine + H2O = a 2,3-saturated aldehyde + sn-glycerol 3-phosphocholine</text>
        <dbReference type="Rhea" id="RHEA:22544"/>
        <dbReference type="ChEBI" id="CHEBI:15377"/>
        <dbReference type="ChEBI" id="CHEBI:16870"/>
        <dbReference type="ChEBI" id="CHEBI:73359"/>
        <dbReference type="ChEBI" id="CHEBI:77287"/>
        <dbReference type="EC" id="3.3.2.2"/>
    </reaction>
</comment>
<evidence type="ECO:0000256" key="2">
    <source>
        <dbReference type="ARBA" id="ARBA00007375"/>
    </source>
</evidence>
<dbReference type="Proteomes" id="UP001487740">
    <property type="component" value="Unassembled WGS sequence"/>
</dbReference>
<gene>
    <name evidence="11" type="ORF">O3P69_019488</name>
</gene>
<evidence type="ECO:0000256" key="1">
    <source>
        <dbReference type="ARBA" id="ARBA00004141"/>
    </source>
</evidence>
<proteinExistence type="inferred from homology"/>
<reference evidence="11 12" key="1">
    <citation type="submission" date="2023-03" db="EMBL/GenBank/DDBJ databases">
        <title>High-quality genome of Scylla paramamosain provides insights in environmental adaptation.</title>
        <authorList>
            <person name="Zhang L."/>
        </authorList>
    </citation>
    <scope>NUCLEOTIDE SEQUENCE [LARGE SCALE GENOMIC DNA]</scope>
    <source>
        <strain evidence="11">LZ_2023a</strain>
        <tissue evidence="11">Muscle</tissue>
    </source>
</reference>
<accession>A0AAW0SX87</accession>
<dbReference type="EC" id="3.3.2.2" evidence="6"/>
<feature type="transmembrane region" description="Helical" evidence="10">
    <location>
        <begin position="78"/>
        <end position="100"/>
    </location>
</feature>
<feature type="region of interest" description="Disordered" evidence="9">
    <location>
        <begin position="263"/>
        <end position="299"/>
    </location>
</feature>
<feature type="compositionally biased region" description="Polar residues" evidence="9">
    <location>
        <begin position="664"/>
        <end position="677"/>
    </location>
</feature>
<feature type="transmembrane region" description="Helical" evidence="10">
    <location>
        <begin position="166"/>
        <end position="189"/>
    </location>
</feature>
<keyword evidence="5 10" id="KW-0472">Membrane</keyword>
<evidence type="ECO:0000256" key="3">
    <source>
        <dbReference type="ARBA" id="ARBA00022692"/>
    </source>
</evidence>
<feature type="compositionally biased region" description="Polar residues" evidence="9">
    <location>
        <begin position="571"/>
        <end position="588"/>
    </location>
</feature>
<feature type="region of interest" description="Disordered" evidence="9">
    <location>
        <begin position="474"/>
        <end position="526"/>
    </location>
</feature>
<comment type="caution">
    <text evidence="11">The sequence shown here is derived from an EMBL/GenBank/DDBJ whole genome shotgun (WGS) entry which is preliminary data.</text>
</comment>
<evidence type="ECO:0000256" key="8">
    <source>
        <dbReference type="ARBA" id="ARBA00049560"/>
    </source>
</evidence>
<evidence type="ECO:0000256" key="7">
    <source>
        <dbReference type="ARBA" id="ARBA00049458"/>
    </source>
</evidence>
<keyword evidence="4 10" id="KW-1133">Transmembrane helix</keyword>
<feature type="transmembrane region" description="Helical" evidence="10">
    <location>
        <begin position="134"/>
        <end position="159"/>
    </location>
</feature>
<name>A0AAW0SX87_SCYPA</name>
<evidence type="ECO:0000313" key="12">
    <source>
        <dbReference type="Proteomes" id="UP001487740"/>
    </source>
</evidence>
<evidence type="ECO:0000313" key="11">
    <source>
        <dbReference type="EMBL" id="KAK8379574.1"/>
    </source>
</evidence>
<sequence>MTSQPSLPRPTNRRRASYPRDIDVGGLPFSVSCLYVIHLFAMATPKQVLKSVGPKLVPFFKTVAIYFVLFIPSDQPSLLAMVIKCLPVISLIAFVLLHGMSLGEEYAYSRRILLGLVFSLIGDALLIWEDLFVHGLAAFLVAQILYISAFGFSPFNVYVAAAVYSAMALGIATLLPGTAGGLSVGMPIYTFFLMTMELWTWTKLCSCVGGLLFAASDCIIGVNAFLFRVPHSQALIMTTYYAAQLGISLSVVDSKASYLDAHRGTPTPATPTPARHHTPPPATHTISLPKSRRRVGEAPVEGEVNVNKGGAWAMEAGLRLVMGDSHAHLPQCCTDYRCYVNVVGGVIGGACTVTPPPHTAPQPVAPHLRPSWSSPPLDGVALLSMVAVTASCATTTTTTATTTAICSSITSPGPPVTTPMAGLVPSHAVLAQYQALCVQQKDAALAGALPPVMASGGQILAAPLHPPTITTLSQAAPRGEAQTPPAPVPPLGDHGGAGGTGGTPYPHGVNGHAPEEARGAGGGEGAGGVGGGVDGCWCGGGPPAPPCRPRGPDYPPYGLPPPPCTLPQPTTSACPPQDPTTSGLTPPTQNAPPRSQNPPSCPPTPPPLPVAPSAPPVWEEGAKEEEEEEEEKEEEEQEEEEEVQEEEEEEVQEAAEERRKKQVSRATPSRPSWPSLT</sequence>
<comment type="similarity">
    <text evidence="2">Belongs to the TMEM86 family.</text>
</comment>
<evidence type="ECO:0000256" key="5">
    <source>
        <dbReference type="ARBA" id="ARBA00023136"/>
    </source>
</evidence>
<dbReference type="InterPro" id="IPR012506">
    <property type="entry name" value="TMEM86B-like"/>
</dbReference>
<feature type="compositionally biased region" description="Pro residues" evidence="9">
    <location>
        <begin position="549"/>
        <end position="566"/>
    </location>
</feature>
<keyword evidence="3 10" id="KW-0812">Transmembrane</keyword>
<feature type="region of interest" description="Disordered" evidence="9">
    <location>
        <begin position="549"/>
        <end position="677"/>
    </location>
</feature>
<feature type="compositionally biased region" description="Pro residues" evidence="9">
    <location>
        <begin position="595"/>
        <end position="615"/>
    </location>
</feature>
<dbReference type="EMBL" id="JARAKH010000043">
    <property type="protein sequence ID" value="KAK8379574.1"/>
    <property type="molecule type" value="Genomic_DNA"/>
</dbReference>
<dbReference type="GO" id="GO:0016020">
    <property type="term" value="C:membrane"/>
    <property type="evidence" value="ECO:0007669"/>
    <property type="project" value="UniProtKB-SubCell"/>
</dbReference>
<comment type="catalytic activity">
    <reaction evidence="7">
        <text>a 1-O-(1Z-alkenyl)-sn-glycero-3-phosphoethanolamine + H2O = a 2,3-saturated aldehyde + sn-glycero-3-phosphoethanolamine</text>
        <dbReference type="Rhea" id="RHEA:16905"/>
        <dbReference type="ChEBI" id="CHEBI:15377"/>
        <dbReference type="ChEBI" id="CHEBI:73359"/>
        <dbReference type="ChEBI" id="CHEBI:77288"/>
        <dbReference type="ChEBI" id="CHEBI:143890"/>
        <dbReference type="EC" id="3.3.2.2"/>
    </reaction>
</comment>
<dbReference type="PANTHER" id="PTHR31885">
    <property type="entry name" value="GH04784P"/>
    <property type="match status" value="1"/>
</dbReference>
<evidence type="ECO:0000256" key="4">
    <source>
        <dbReference type="ARBA" id="ARBA00022989"/>
    </source>
</evidence>
<feature type="compositionally biased region" description="Acidic residues" evidence="9">
    <location>
        <begin position="622"/>
        <end position="654"/>
    </location>
</feature>
<feature type="transmembrane region" description="Helical" evidence="10">
    <location>
        <begin position="24"/>
        <end position="44"/>
    </location>
</feature>
<dbReference type="AlphaFoldDB" id="A0AAW0SX87"/>
<organism evidence="11 12">
    <name type="scientific">Scylla paramamosain</name>
    <name type="common">Mud crab</name>
    <dbReference type="NCBI Taxonomy" id="85552"/>
    <lineage>
        <taxon>Eukaryota</taxon>
        <taxon>Metazoa</taxon>
        <taxon>Ecdysozoa</taxon>
        <taxon>Arthropoda</taxon>
        <taxon>Crustacea</taxon>
        <taxon>Multicrustacea</taxon>
        <taxon>Malacostraca</taxon>
        <taxon>Eumalacostraca</taxon>
        <taxon>Eucarida</taxon>
        <taxon>Decapoda</taxon>
        <taxon>Pleocyemata</taxon>
        <taxon>Brachyura</taxon>
        <taxon>Eubrachyura</taxon>
        <taxon>Portunoidea</taxon>
        <taxon>Portunidae</taxon>
        <taxon>Portuninae</taxon>
        <taxon>Scylla</taxon>
    </lineage>
</organism>
<protein>
    <recommendedName>
        <fullName evidence="6">lysoplasmalogenase</fullName>
        <ecNumber evidence="6">3.3.2.2</ecNumber>
    </recommendedName>
</protein>
<evidence type="ECO:0000256" key="6">
    <source>
        <dbReference type="ARBA" id="ARBA00035673"/>
    </source>
</evidence>
<feature type="transmembrane region" description="Helical" evidence="10">
    <location>
        <begin position="112"/>
        <end position="128"/>
    </location>
</feature>
<evidence type="ECO:0000256" key="10">
    <source>
        <dbReference type="SAM" id="Phobius"/>
    </source>
</evidence>
<keyword evidence="12" id="KW-1185">Reference proteome</keyword>
<dbReference type="PANTHER" id="PTHR31885:SF6">
    <property type="entry name" value="GH04784P"/>
    <property type="match status" value="1"/>
</dbReference>